<evidence type="ECO:0000259" key="17">
    <source>
        <dbReference type="PROSITE" id="PS51975"/>
    </source>
</evidence>
<organism evidence="18 19">
    <name type="scientific">Candidatus Curtissbacteria bacterium GW2011_GWA1_40_9</name>
    <dbReference type="NCBI Taxonomy" id="1618408"/>
    <lineage>
        <taxon>Bacteria</taxon>
        <taxon>Candidatus Curtissiibacteriota</taxon>
    </lineage>
</organism>
<dbReference type="GO" id="GO:0043137">
    <property type="term" value="P:DNA replication, removal of RNA primer"/>
    <property type="evidence" value="ECO:0007669"/>
    <property type="project" value="TreeGrafter"/>
</dbReference>
<dbReference type="InterPro" id="IPR022898">
    <property type="entry name" value="RNase_HII"/>
</dbReference>
<comment type="subcellular location">
    <subcellularLocation>
        <location evidence="4 14">Cytoplasm</location>
    </subcellularLocation>
</comment>
<keyword evidence="9 14" id="KW-0540">Nuclease</keyword>
<dbReference type="GO" id="GO:0030145">
    <property type="term" value="F:manganese ion binding"/>
    <property type="evidence" value="ECO:0007669"/>
    <property type="project" value="UniProtKB-UniRule"/>
</dbReference>
<dbReference type="AlphaFoldDB" id="A0A0G0TM86"/>
<proteinExistence type="inferred from homology"/>
<keyword evidence="12 14" id="KW-0378">Hydrolase</keyword>
<evidence type="ECO:0000256" key="7">
    <source>
        <dbReference type="ARBA" id="ARBA00019179"/>
    </source>
</evidence>
<gene>
    <name evidence="14" type="primary">rnhB</name>
    <name evidence="18" type="ORF">UU23_C0003G0022</name>
</gene>
<name>A0A0G0TM86_9BACT</name>
<dbReference type="PANTHER" id="PTHR10954:SF18">
    <property type="entry name" value="RIBONUCLEASE HII"/>
    <property type="match status" value="1"/>
</dbReference>
<comment type="similarity">
    <text evidence="5 14 16">Belongs to the RNase HII family.</text>
</comment>
<dbReference type="GO" id="GO:0006298">
    <property type="term" value="P:mismatch repair"/>
    <property type="evidence" value="ECO:0007669"/>
    <property type="project" value="TreeGrafter"/>
</dbReference>
<dbReference type="PATRIC" id="fig|1618408.3.peg.210"/>
<evidence type="ECO:0000313" key="19">
    <source>
        <dbReference type="Proteomes" id="UP000034292"/>
    </source>
</evidence>
<dbReference type="GO" id="GO:0004523">
    <property type="term" value="F:RNA-DNA hybrid ribonuclease activity"/>
    <property type="evidence" value="ECO:0007669"/>
    <property type="project" value="UniProtKB-UniRule"/>
</dbReference>
<evidence type="ECO:0000313" key="18">
    <source>
        <dbReference type="EMBL" id="KKR78124.1"/>
    </source>
</evidence>
<feature type="binding site" evidence="14 15">
    <location>
        <position position="24"/>
    </location>
    <ligand>
        <name>a divalent metal cation</name>
        <dbReference type="ChEBI" id="CHEBI:60240"/>
    </ligand>
</feature>
<sequence>MFFPNLTAEKNLWSKGLPNVVGIDEVGRGSWAGPLVAAGVILPRNFKIPDGFGDSKQISAKLRLEFSGLLKTTAVCYSIVEIRHTIINKVGIGTATQIAFRKIVKQLNPPADFILVDAFHIKYLPQSKQAAIKHGDQISASIAAASIIAKVYRDKLMKNLSTKYPAYGFQSNKGYGTKMHQGAIQKYGFCNIHRTSYNLNYLFP</sequence>
<comment type="catalytic activity">
    <reaction evidence="1 14 15 16">
        <text>Endonucleolytic cleavage to 5'-phosphomonoester.</text>
        <dbReference type="EC" id="3.1.26.4"/>
    </reaction>
</comment>
<dbReference type="GO" id="GO:0032299">
    <property type="term" value="C:ribonuclease H2 complex"/>
    <property type="evidence" value="ECO:0007669"/>
    <property type="project" value="TreeGrafter"/>
</dbReference>
<evidence type="ECO:0000256" key="10">
    <source>
        <dbReference type="ARBA" id="ARBA00022723"/>
    </source>
</evidence>
<feature type="binding site" evidence="14 15">
    <location>
        <position position="117"/>
    </location>
    <ligand>
        <name>a divalent metal cation</name>
        <dbReference type="ChEBI" id="CHEBI:60240"/>
    </ligand>
</feature>
<dbReference type="EC" id="3.1.26.4" evidence="6 14"/>
<dbReference type="InterPro" id="IPR024567">
    <property type="entry name" value="RNase_HII/HIII_dom"/>
</dbReference>
<protein>
    <recommendedName>
        <fullName evidence="7 14">Ribonuclease HII</fullName>
        <shortName evidence="14">RNase HII</shortName>
        <ecNumber evidence="6 14">3.1.26.4</ecNumber>
    </recommendedName>
</protein>
<dbReference type="GO" id="GO:0003723">
    <property type="term" value="F:RNA binding"/>
    <property type="evidence" value="ECO:0007669"/>
    <property type="project" value="UniProtKB-UniRule"/>
</dbReference>
<dbReference type="GO" id="GO:0005737">
    <property type="term" value="C:cytoplasm"/>
    <property type="evidence" value="ECO:0007669"/>
    <property type="project" value="UniProtKB-SubCell"/>
</dbReference>
<comment type="function">
    <text evidence="3 14 16">Endonuclease that specifically degrades the RNA of RNA-DNA hybrids.</text>
</comment>
<accession>A0A0G0TM86</accession>
<evidence type="ECO:0000256" key="8">
    <source>
        <dbReference type="ARBA" id="ARBA00022490"/>
    </source>
</evidence>
<evidence type="ECO:0000256" key="11">
    <source>
        <dbReference type="ARBA" id="ARBA00022759"/>
    </source>
</evidence>
<comment type="cofactor">
    <cofactor evidence="14 15">
        <name>Mn(2+)</name>
        <dbReference type="ChEBI" id="CHEBI:29035"/>
    </cofactor>
    <cofactor evidence="14 15">
        <name>Mg(2+)</name>
        <dbReference type="ChEBI" id="CHEBI:18420"/>
    </cofactor>
    <text evidence="14 15">Manganese or magnesium. Binds 1 divalent metal ion per monomer in the absence of substrate. May bind a second metal ion after substrate binding.</text>
</comment>
<reference evidence="18 19" key="1">
    <citation type="journal article" date="2015" name="Nature">
        <title>rRNA introns, odd ribosomes, and small enigmatic genomes across a large radiation of phyla.</title>
        <authorList>
            <person name="Brown C.T."/>
            <person name="Hug L.A."/>
            <person name="Thomas B.C."/>
            <person name="Sharon I."/>
            <person name="Castelle C.J."/>
            <person name="Singh A."/>
            <person name="Wilkins M.J."/>
            <person name="Williams K.H."/>
            <person name="Banfield J.F."/>
        </authorList>
    </citation>
    <scope>NUCLEOTIDE SEQUENCE [LARGE SCALE GENOMIC DNA]</scope>
</reference>
<dbReference type="Pfam" id="PF01351">
    <property type="entry name" value="RNase_HII"/>
    <property type="match status" value="1"/>
</dbReference>
<dbReference type="SUPFAM" id="SSF53098">
    <property type="entry name" value="Ribonuclease H-like"/>
    <property type="match status" value="1"/>
</dbReference>
<dbReference type="PROSITE" id="PS51975">
    <property type="entry name" value="RNASE_H_2"/>
    <property type="match status" value="1"/>
</dbReference>
<feature type="domain" description="RNase H type-2" evidence="17">
    <location>
        <begin position="18"/>
        <end position="204"/>
    </location>
</feature>
<dbReference type="CDD" id="cd07182">
    <property type="entry name" value="RNase_HII_bacteria_HII_like"/>
    <property type="match status" value="1"/>
</dbReference>
<dbReference type="STRING" id="1618408.UU23_C0003G0022"/>
<dbReference type="InterPro" id="IPR036397">
    <property type="entry name" value="RNaseH_sf"/>
</dbReference>
<evidence type="ECO:0000256" key="15">
    <source>
        <dbReference type="PROSITE-ProRule" id="PRU01319"/>
    </source>
</evidence>
<dbReference type="InterPro" id="IPR012337">
    <property type="entry name" value="RNaseH-like_sf"/>
</dbReference>
<dbReference type="NCBIfam" id="NF000595">
    <property type="entry name" value="PRK00015.1-3"/>
    <property type="match status" value="1"/>
</dbReference>
<dbReference type="Gene3D" id="3.30.420.10">
    <property type="entry name" value="Ribonuclease H-like superfamily/Ribonuclease H"/>
    <property type="match status" value="1"/>
</dbReference>
<evidence type="ECO:0000256" key="1">
    <source>
        <dbReference type="ARBA" id="ARBA00000077"/>
    </source>
</evidence>
<keyword evidence="10 14" id="KW-0479">Metal-binding</keyword>
<dbReference type="HAMAP" id="MF_00052_B">
    <property type="entry name" value="RNase_HII_B"/>
    <property type="match status" value="1"/>
</dbReference>
<evidence type="ECO:0000256" key="9">
    <source>
        <dbReference type="ARBA" id="ARBA00022722"/>
    </source>
</evidence>
<keyword evidence="11 14" id="KW-0255">Endonuclease</keyword>
<evidence type="ECO:0000256" key="16">
    <source>
        <dbReference type="RuleBase" id="RU003515"/>
    </source>
</evidence>
<evidence type="ECO:0000256" key="4">
    <source>
        <dbReference type="ARBA" id="ARBA00004496"/>
    </source>
</evidence>
<comment type="caution">
    <text evidence="18">The sequence shown here is derived from an EMBL/GenBank/DDBJ whole genome shotgun (WGS) entry which is preliminary data.</text>
</comment>
<dbReference type="InterPro" id="IPR001352">
    <property type="entry name" value="RNase_HII/HIII"/>
</dbReference>
<evidence type="ECO:0000256" key="5">
    <source>
        <dbReference type="ARBA" id="ARBA00007383"/>
    </source>
</evidence>
<evidence type="ECO:0000256" key="12">
    <source>
        <dbReference type="ARBA" id="ARBA00022801"/>
    </source>
</evidence>
<keyword evidence="13 14" id="KW-0464">Manganese</keyword>
<evidence type="ECO:0000256" key="6">
    <source>
        <dbReference type="ARBA" id="ARBA00012180"/>
    </source>
</evidence>
<dbReference type="PANTHER" id="PTHR10954">
    <property type="entry name" value="RIBONUCLEASE H2 SUBUNIT A"/>
    <property type="match status" value="1"/>
</dbReference>
<evidence type="ECO:0000256" key="13">
    <source>
        <dbReference type="ARBA" id="ARBA00023211"/>
    </source>
</evidence>
<evidence type="ECO:0000256" key="3">
    <source>
        <dbReference type="ARBA" id="ARBA00004065"/>
    </source>
</evidence>
<evidence type="ECO:0000256" key="2">
    <source>
        <dbReference type="ARBA" id="ARBA00001946"/>
    </source>
</evidence>
<comment type="cofactor">
    <cofactor evidence="2">
        <name>Mg(2+)</name>
        <dbReference type="ChEBI" id="CHEBI:18420"/>
    </cofactor>
</comment>
<evidence type="ECO:0000256" key="14">
    <source>
        <dbReference type="HAMAP-Rule" id="MF_00052"/>
    </source>
</evidence>
<dbReference type="Proteomes" id="UP000034292">
    <property type="component" value="Unassembled WGS sequence"/>
</dbReference>
<feature type="binding site" evidence="14 15">
    <location>
        <position position="25"/>
    </location>
    <ligand>
        <name>a divalent metal cation</name>
        <dbReference type="ChEBI" id="CHEBI:60240"/>
    </ligand>
</feature>
<keyword evidence="8 14" id="KW-0963">Cytoplasm</keyword>
<dbReference type="EMBL" id="LBZV01000003">
    <property type="protein sequence ID" value="KKR78124.1"/>
    <property type="molecule type" value="Genomic_DNA"/>
</dbReference>